<sequence length="206" mass="22921">MDQFTQTQLKHEAAILKNARTVAELDERTSSELKELAQRLQLERLTPHIISVRPWTAGRTDPPHASSALTTTGVSPNARCEKAMVIRLASAIARETFLAAAPSLRSMRASNIFALHEDTSSHLNLSPLLPPAQYRLLQKCWAIRKERRIPNPVIHDMRIYMRCSRDSRLTAISSEADLMRFNSLLSSTTTSNSSVNLTLSATAITS</sequence>
<evidence type="ECO:0000313" key="2">
    <source>
        <dbReference type="EMBL" id="KAL3407136.1"/>
    </source>
</evidence>
<proteinExistence type="predicted"/>
<evidence type="ECO:0000313" key="3">
    <source>
        <dbReference type="Proteomes" id="UP001627154"/>
    </source>
</evidence>
<comment type="caution">
    <text evidence="2">The sequence shown here is derived from an EMBL/GenBank/DDBJ whole genome shotgun (WGS) entry which is preliminary data.</text>
</comment>
<evidence type="ECO:0000256" key="1">
    <source>
        <dbReference type="SAM" id="MobiDB-lite"/>
    </source>
</evidence>
<feature type="region of interest" description="Disordered" evidence="1">
    <location>
        <begin position="54"/>
        <end position="73"/>
    </location>
</feature>
<dbReference type="EMBL" id="JBJJXI010000015">
    <property type="protein sequence ID" value="KAL3407136.1"/>
    <property type="molecule type" value="Genomic_DNA"/>
</dbReference>
<dbReference type="Proteomes" id="UP001627154">
    <property type="component" value="Unassembled WGS sequence"/>
</dbReference>
<reference evidence="2 3" key="1">
    <citation type="journal article" date="2024" name="bioRxiv">
        <title>A reference genome for Trichogramma kaykai: A tiny desert-dwelling parasitoid wasp with competing sex-ratio distorters.</title>
        <authorList>
            <person name="Culotta J."/>
            <person name="Lindsey A.R."/>
        </authorList>
    </citation>
    <scope>NUCLEOTIDE SEQUENCE [LARGE SCALE GENOMIC DNA]</scope>
    <source>
        <strain evidence="2 3">KSX58</strain>
    </source>
</reference>
<protein>
    <submittedName>
        <fullName evidence="2">Uncharacterized protein</fullName>
    </submittedName>
</protein>
<keyword evidence="3" id="KW-1185">Reference proteome</keyword>
<name>A0ABD2XNU1_9HYME</name>
<organism evidence="2 3">
    <name type="scientific">Trichogramma kaykai</name>
    <dbReference type="NCBI Taxonomy" id="54128"/>
    <lineage>
        <taxon>Eukaryota</taxon>
        <taxon>Metazoa</taxon>
        <taxon>Ecdysozoa</taxon>
        <taxon>Arthropoda</taxon>
        <taxon>Hexapoda</taxon>
        <taxon>Insecta</taxon>
        <taxon>Pterygota</taxon>
        <taxon>Neoptera</taxon>
        <taxon>Endopterygota</taxon>
        <taxon>Hymenoptera</taxon>
        <taxon>Apocrita</taxon>
        <taxon>Proctotrupomorpha</taxon>
        <taxon>Chalcidoidea</taxon>
        <taxon>Trichogrammatidae</taxon>
        <taxon>Trichogramma</taxon>
    </lineage>
</organism>
<gene>
    <name evidence="2" type="ORF">TKK_000683</name>
</gene>
<accession>A0ABD2XNU1</accession>
<dbReference type="AlphaFoldDB" id="A0ABD2XNU1"/>